<proteinExistence type="predicted"/>
<evidence type="ECO:0000313" key="3">
    <source>
        <dbReference type="Proteomes" id="UP000683000"/>
    </source>
</evidence>
<reference evidence="2" key="1">
    <citation type="submission" date="2021-03" db="EMBL/GenBank/DDBJ databases">
        <title>Evolutionary innovations through gain and loss of genes in the ectomycorrhizal Boletales.</title>
        <authorList>
            <person name="Wu G."/>
            <person name="Miyauchi S."/>
            <person name="Morin E."/>
            <person name="Yang Z.-L."/>
            <person name="Xu J."/>
            <person name="Martin F.M."/>
        </authorList>
    </citation>
    <scope>NUCLEOTIDE SEQUENCE</scope>
    <source>
        <strain evidence="2">BR01</strain>
    </source>
</reference>
<dbReference type="Proteomes" id="UP000683000">
    <property type="component" value="Unassembled WGS sequence"/>
</dbReference>
<comment type="caution">
    <text evidence="2">The sequence shown here is derived from an EMBL/GenBank/DDBJ whole genome shotgun (WGS) entry which is preliminary data.</text>
</comment>
<evidence type="ECO:0000313" key="2">
    <source>
        <dbReference type="EMBL" id="KAG6370535.1"/>
    </source>
</evidence>
<dbReference type="AlphaFoldDB" id="A0A8I3A5E9"/>
<keyword evidence="3" id="KW-1185">Reference proteome</keyword>
<evidence type="ECO:0000256" key="1">
    <source>
        <dbReference type="SAM" id="MobiDB-lite"/>
    </source>
</evidence>
<name>A0A8I3A5E9_9AGAM</name>
<dbReference type="EMBL" id="JAGFBS010000048">
    <property type="protein sequence ID" value="KAG6370535.1"/>
    <property type="molecule type" value="Genomic_DNA"/>
</dbReference>
<sequence>MAISRQGQAASFQPETPISNPTQQSQRITYYRTMSDLADGRYYILPATPSGPPALPIGGLTDKSPSPVVVGGGDRLWTVKRVEEDILHSNLGTIRTTLHRNFRKRHSGGSRAISARMGDQWTQ</sequence>
<gene>
    <name evidence="2" type="ORF">JVT61DRAFT_11319</name>
</gene>
<accession>A0A8I3A5E9</accession>
<feature type="region of interest" description="Disordered" evidence="1">
    <location>
        <begin position="1"/>
        <end position="26"/>
    </location>
</feature>
<organism evidence="2 3">
    <name type="scientific">Boletus reticuloceps</name>
    <dbReference type="NCBI Taxonomy" id="495285"/>
    <lineage>
        <taxon>Eukaryota</taxon>
        <taxon>Fungi</taxon>
        <taxon>Dikarya</taxon>
        <taxon>Basidiomycota</taxon>
        <taxon>Agaricomycotina</taxon>
        <taxon>Agaricomycetes</taxon>
        <taxon>Agaricomycetidae</taxon>
        <taxon>Boletales</taxon>
        <taxon>Boletineae</taxon>
        <taxon>Boletaceae</taxon>
        <taxon>Boletoideae</taxon>
        <taxon>Boletus</taxon>
    </lineage>
</organism>
<protein>
    <submittedName>
        <fullName evidence="2">Uncharacterized protein</fullName>
    </submittedName>
</protein>
<dbReference type="OrthoDB" id="2396633at2759"/>